<reference evidence="8 9" key="1">
    <citation type="submission" date="2019-09" db="EMBL/GenBank/DDBJ databases">
        <title>Isolation of a novel species in the genus Cupriavidus from patients with sepsis using whole genome sequencing.</title>
        <authorList>
            <person name="Kweon O.J."/>
            <person name="Lee M.-K."/>
        </authorList>
    </citation>
    <scope>NUCLEOTIDE SEQUENCE [LARGE SCALE GENOMIC DNA]</scope>
    <source>
        <strain evidence="8 9">MKL-01</strain>
    </source>
</reference>
<accession>A0A5M8ANV1</accession>
<dbReference type="SMART" id="SM00422">
    <property type="entry name" value="HTH_MERR"/>
    <property type="match status" value="1"/>
</dbReference>
<organism evidence="8 9">
    <name type="scientific">Cupriavidus cauae</name>
    <dbReference type="NCBI Taxonomy" id="2608999"/>
    <lineage>
        <taxon>Bacteria</taxon>
        <taxon>Pseudomonadati</taxon>
        <taxon>Pseudomonadota</taxon>
        <taxon>Betaproteobacteria</taxon>
        <taxon>Burkholderiales</taxon>
        <taxon>Burkholderiaceae</taxon>
        <taxon>Cupriavidus</taxon>
    </lineage>
</organism>
<evidence type="ECO:0000256" key="2">
    <source>
        <dbReference type="ARBA" id="ARBA00022490"/>
    </source>
</evidence>
<dbReference type="InterPro" id="IPR011789">
    <property type="entry name" value="CueR"/>
</dbReference>
<keyword evidence="3" id="KW-0805">Transcription regulation</keyword>
<dbReference type="CDD" id="cd01108">
    <property type="entry name" value="HTH_CueR"/>
    <property type="match status" value="1"/>
</dbReference>
<dbReference type="PANTHER" id="PTHR30204:SF94">
    <property type="entry name" value="HEAVY METAL-DEPENDENT TRANSCRIPTIONAL REGULATOR HI_0293-RELATED"/>
    <property type="match status" value="1"/>
</dbReference>
<sequence length="164" mass="17847">MNIGEAAAASGVSAKMIRHYESIGLLPEPPRSEGGYRRYDERALHTLRFVRRARNLGFSLDEIRNLLLLWQDRGRASADVKALTLRHVAELETRIAELAAMRDTLRALAEACSGDERPDCPILADFAEPGSAPSAGDRRHGSSRDGNADDGNASDGNARHACHS</sequence>
<dbReference type="NCBIfam" id="TIGR02044">
    <property type="entry name" value="CueR"/>
    <property type="match status" value="1"/>
</dbReference>
<evidence type="ECO:0000313" key="9">
    <source>
        <dbReference type="Proteomes" id="UP000324324"/>
    </source>
</evidence>
<dbReference type="InterPro" id="IPR015358">
    <property type="entry name" value="Tscrpt_reg_MerR_DNA-bd"/>
</dbReference>
<dbReference type="EMBL" id="VWRN01000031">
    <property type="protein sequence ID" value="KAA6124469.1"/>
    <property type="molecule type" value="Genomic_DNA"/>
</dbReference>
<name>A0A5M8ANV1_9BURK</name>
<dbReference type="GO" id="GO:0003677">
    <property type="term" value="F:DNA binding"/>
    <property type="evidence" value="ECO:0007669"/>
    <property type="project" value="UniProtKB-KW"/>
</dbReference>
<feature type="compositionally biased region" description="Basic and acidic residues" evidence="6">
    <location>
        <begin position="136"/>
        <end position="147"/>
    </location>
</feature>
<dbReference type="PANTHER" id="PTHR30204">
    <property type="entry name" value="REDOX-CYCLING DRUG-SENSING TRANSCRIPTIONAL ACTIVATOR SOXR"/>
    <property type="match status" value="1"/>
</dbReference>
<evidence type="ECO:0000256" key="4">
    <source>
        <dbReference type="ARBA" id="ARBA00023125"/>
    </source>
</evidence>
<protein>
    <submittedName>
        <fullName evidence="8">Cu(I)-responsive transcriptional regulator</fullName>
    </submittedName>
</protein>
<dbReference type="Gene3D" id="1.10.1660.10">
    <property type="match status" value="1"/>
</dbReference>
<dbReference type="GO" id="GO:0005507">
    <property type="term" value="F:copper ion binding"/>
    <property type="evidence" value="ECO:0007669"/>
    <property type="project" value="InterPro"/>
</dbReference>
<evidence type="ECO:0000256" key="1">
    <source>
        <dbReference type="ARBA" id="ARBA00004496"/>
    </source>
</evidence>
<keyword evidence="5" id="KW-0804">Transcription</keyword>
<keyword evidence="9" id="KW-1185">Reference proteome</keyword>
<comment type="caution">
    <text evidence="8">The sequence shown here is derived from an EMBL/GenBank/DDBJ whole genome shotgun (WGS) entry which is preliminary data.</text>
</comment>
<dbReference type="PRINTS" id="PR00040">
    <property type="entry name" value="HTHMERR"/>
</dbReference>
<proteinExistence type="predicted"/>
<evidence type="ECO:0000256" key="3">
    <source>
        <dbReference type="ARBA" id="ARBA00023015"/>
    </source>
</evidence>
<dbReference type="InterPro" id="IPR009061">
    <property type="entry name" value="DNA-bd_dom_put_sf"/>
</dbReference>
<dbReference type="Proteomes" id="UP000324324">
    <property type="component" value="Unassembled WGS sequence"/>
</dbReference>
<dbReference type="AlphaFoldDB" id="A0A5M8ANV1"/>
<feature type="region of interest" description="Disordered" evidence="6">
    <location>
        <begin position="120"/>
        <end position="164"/>
    </location>
</feature>
<gene>
    <name evidence="8" type="primary">cueR</name>
    <name evidence="8" type="ORF">F1599_11165</name>
</gene>
<feature type="domain" description="HTH merR-type" evidence="7">
    <location>
        <begin position="1"/>
        <end position="69"/>
    </location>
</feature>
<evidence type="ECO:0000256" key="6">
    <source>
        <dbReference type="SAM" id="MobiDB-lite"/>
    </source>
</evidence>
<dbReference type="Pfam" id="PF09278">
    <property type="entry name" value="MerR-DNA-bind"/>
    <property type="match status" value="1"/>
</dbReference>
<dbReference type="PROSITE" id="PS00552">
    <property type="entry name" value="HTH_MERR_1"/>
    <property type="match status" value="1"/>
</dbReference>
<dbReference type="GO" id="GO:0003700">
    <property type="term" value="F:DNA-binding transcription factor activity"/>
    <property type="evidence" value="ECO:0007669"/>
    <property type="project" value="InterPro"/>
</dbReference>
<dbReference type="Pfam" id="PF00376">
    <property type="entry name" value="MerR"/>
    <property type="match status" value="1"/>
</dbReference>
<keyword evidence="4" id="KW-0238">DNA-binding</keyword>
<evidence type="ECO:0000259" key="7">
    <source>
        <dbReference type="PROSITE" id="PS50937"/>
    </source>
</evidence>
<dbReference type="GO" id="GO:0005737">
    <property type="term" value="C:cytoplasm"/>
    <property type="evidence" value="ECO:0007669"/>
    <property type="project" value="UniProtKB-SubCell"/>
</dbReference>
<dbReference type="InterPro" id="IPR047057">
    <property type="entry name" value="MerR_fam"/>
</dbReference>
<evidence type="ECO:0000256" key="5">
    <source>
        <dbReference type="ARBA" id="ARBA00023163"/>
    </source>
</evidence>
<evidence type="ECO:0000313" key="8">
    <source>
        <dbReference type="EMBL" id="KAA6124469.1"/>
    </source>
</evidence>
<keyword evidence="2" id="KW-0963">Cytoplasm</keyword>
<dbReference type="RefSeq" id="WP_149317460.1">
    <property type="nucleotide sequence ID" value="NZ_CP080293.1"/>
</dbReference>
<dbReference type="SUPFAM" id="SSF46955">
    <property type="entry name" value="Putative DNA-binding domain"/>
    <property type="match status" value="1"/>
</dbReference>
<dbReference type="PROSITE" id="PS50937">
    <property type="entry name" value="HTH_MERR_2"/>
    <property type="match status" value="1"/>
</dbReference>
<dbReference type="GO" id="GO:0045893">
    <property type="term" value="P:positive regulation of DNA-templated transcription"/>
    <property type="evidence" value="ECO:0007669"/>
    <property type="project" value="InterPro"/>
</dbReference>
<dbReference type="InterPro" id="IPR000551">
    <property type="entry name" value="MerR-type_HTH_dom"/>
</dbReference>
<comment type="subcellular location">
    <subcellularLocation>
        <location evidence="1">Cytoplasm</location>
    </subcellularLocation>
</comment>